<evidence type="ECO:0000313" key="11">
    <source>
        <dbReference type="Proteomes" id="UP000603865"/>
    </source>
</evidence>
<reference evidence="10" key="2">
    <citation type="submission" date="2020-09" db="EMBL/GenBank/DDBJ databases">
        <authorList>
            <person name="Sun Q."/>
            <person name="Ohkuma M."/>
        </authorList>
    </citation>
    <scope>NUCLEOTIDE SEQUENCE</scope>
    <source>
        <strain evidence="10">JCM 31311</strain>
    </source>
</reference>
<evidence type="ECO:0000256" key="7">
    <source>
        <dbReference type="PROSITE-ProRule" id="PRU01091"/>
    </source>
</evidence>
<dbReference type="Proteomes" id="UP000603865">
    <property type="component" value="Unassembled WGS sequence"/>
</dbReference>
<dbReference type="CDD" id="cd00383">
    <property type="entry name" value="trans_reg_C"/>
    <property type="match status" value="1"/>
</dbReference>
<dbReference type="InterPro" id="IPR039420">
    <property type="entry name" value="WalR-like"/>
</dbReference>
<evidence type="ECO:0000256" key="3">
    <source>
        <dbReference type="ARBA" id="ARBA00023015"/>
    </source>
</evidence>
<dbReference type="Pfam" id="PF00072">
    <property type="entry name" value="Response_reg"/>
    <property type="match status" value="1"/>
</dbReference>
<dbReference type="CDD" id="cd17574">
    <property type="entry name" value="REC_OmpR"/>
    <property type="match status" value="1"/>
</dbReference>
<feature type="modified residue" description="4-aspartylphosphate" evidence="6">
    <location>
        <position position="57"/>
    </location>
</feature>
<dbReference type="PROSITE" id="PS50110">
    <property type="entry name" value="RESPONSE_REGULATORY"/>
    <property type="match status" value="1"/>
</dbReference>
<keyword evidence="4 7" id="KW-0238">DNA-binding</keyword>
<dbReference type="FunFam" id="3.40.50.2300:FF:000001">
    <property type="entry name" value="DNA-binding response regulator PhoB"/>
    <property type="match status" value="1"/>
</dbReference>
<evidence type="ECO:0000256" key="1">
    <source>
        <dbReference type="ARBA" id="ARBA00022553"/>
    </source>
</evidence>
<feature type="domain" description="OmpR/PhoB-type" evidence="9">
    <location>
        <begin position="130"/>
        <end position="228"/>
    </location>
</feature>
<dbReference type="GO" id="GO:0000976">
    <property type="term" value="F:transcription cis-regulatory region binding"/>
    <property type="evidence" value="ECO:0007669"/>
    <property type="project" value="TreeGrafter"/>
</dbReference>
<protein>
    <submittedName>
        <fullName evidence="10">DNA-binding response regulator</fullName>
    </submittedName>
</protein>
<dbReference type="PANTHER" id="PTHR48111:SF4">
    <property type="entry name" value="DNA-BINDING DUAL TRANSCRIPTIONAL REGULATOR OMPR"/>
    <property type="match status" value="1"/>
</dbReference>
<gene>
    <name evidence="10" type="ORF">GCM10008957_39010</name>
</gene>
<keyword evidence="11" id="KW-1185">Reference proteome</keyword>
<dbReference type="PANTHER" id="PTHR48111">
    <property type="entry name" value="REGULATOR OF RPOS"/>
    <property type="match status" value="1"/>
</dbReference>
<dbReference type="GO" id="GO:0006355">
    <property type="term" value="P:regulation of DNA-templated transcription"/>
    <property type="evidence" value="ECO:0007669"/>
    <property type="project" value="InterPro"/>
</dbReference>
<evidence type="ECO:0000256" key="4">
    <source>
        <dbReference type="ARBA" id="ARBA00023125"/>
    </source>
</evidence>
<keyword evidence="1 6" id="KW-0597">Phosphoprotein</keyword>
<organism evidence="10 11">
    <name type="scientific">Deinococcus ruber</name>
    <dbReference type="NCBI Taxonomy" id="1848197"/>
    <lineage>
        <taxon>Bacteria</taxon>
        <taxon>Thermotogati</taxon>
        <taxon>Deinococcota</taxon>
        <taxon>Deinococci</taxon>
        <taxon>Deinococcales</taxon>
        <taxon>Deinococcaceae</taxon>
        <taxon>Deinococcus</taxon>
    </lineage>
</organism>
<keyword evidence="2" id="KW-0902">Two-component regulatory system</keyword>
<dbReference type="InterPro" id="IPR001789">
    <property type="entry name" value="Sig_transdc_resp-reg_receiver"/>
</dbReference>
<keyword evidence="3" id="KW-0805">Transcription regulation</keyword>
<reference evidence="10" key="1">
    <citation type="journal article" date="2014" name="Int. J. Syst. Evol. Microbiol.">
        <title>Complete genome sequence of Corynebacterium casei LMG S-19264T (=DSM 44701T), isolated from a smear-ripened cheese.</title>
        <authorList>
            <consortium name="US DOE Joint Genome Institute (JGI-PGF)"/>
            <person name="Walter F."/>
            <person name="Albersmeier A."/>
            <person name="Kalinowski J."/>
            <person name="Ruckert C."/>
        </authorList>
    </citation>
    <scope>NUCLEOTIDE SEQUENCE</scope>
    <source>
        <strain evidence="10">JCM 31311</strain>
    </source>
</reference>
<evidence type="ECO:0000313" key="10">
    <source>
        <dbReference type="EMBL" id="GGR23265.1"/>
    </source>
</evidence>
<dbReference type="Gene3D" id="3.40.50.2300">
    <property type="match status" value="1"/>
</dbReference>
<proteinExistence type="predicted"/>
<accession>A0A918CH21</accession>
<dbReference type="GO" id="GO:0032993">
    <property type="term" value="C:protein-DNA complex"/>
    <property type="evidence" value="ECO:0007669"/>
    <property type="project" value="TreeGrafter"/>
</dbReference>
<evidence type="ECO:0000256" key="2">
    <source>
        <dbReference type="ARBA" id="ARBA00023012"/>
    </source>
</evidence>
<dbReference type="SMART" id="SM00448">
    <property type="entry name" value="REC"/>
    <property type="match status" value="1"/>
</dbReference>
<dbReference type="AlphaFoldDB" id="A0A918CH21"/>
<dbReference type="SUPFAM" id="SSF46894">
    <property type="entry name" value="C-terminal effector domain of the bipartite response regulators"/>
    <property type="match status" value="1"/>
</dbReference>
<dbReference type="GO" id="GO:0000156">
    <property type="term" value="F:phosphorelay response regulator activity"/>
    <property type="evidence" value="ECO:0007669"/>
    <property type="project" value="TreeGrafter"/>
</dbReference>
<comment type="caution">
    <text evidence="10">The sequence shown here is derived from an EMBL/GenBank/DDBJ whole genome shotgun (WGS) entry which is preliminary data.</text>
</comment>
<dbReference type="Gene3D" id="1.10.10.10">
    <property type="entry name" value="Winged helix-like DNA-binding domain superfamily/Winged helix DNA-binding domain"/>
    <property type="match status" value="1"/>
</dbReference>
<dbReference type="EMBL" id="BMQL01000030">
    <property type="protein sequence ID" value="GGR23265.1"/>
    <property type="molecule type" value="Genomic_DNA"/>
</dbReference>
<evidence type="ECO:0000256" key="6">
    <source>
        <dbReference type="PROSITE-ProRule" id="PRU00169"/>
    </source>
</evidence>
<feature type="DNA-binding region" description="OmpR/PhoB-type" evidence="7">
    <location>
        <begin position="130"/>
        <end position="228"/>
    </location>
</feature>
<evidence type="ECO:0000259" key="9">
    <source>
        <dbReference type="PROSITE" id="PS51755"/>
    </source>
</evidence>
<evidence type="ECO:0000256" key="5">
    <source>
        <dbReference type="ARBA" id="ARBA00023163"/>
    </source>
</evidence>
<feature type="domain" description="Response regulatory" evidence="8">
    <location>
        <begin position="8"/>
        <end position="121"/>
    </location>
</feature>
<dbReference type="InterPro" id="IPR011006">
    <property type="entry name" value="CheY-like_superfamily"/>
</dbReference>
<dbReference type="Pfam" id="PF00486">
    <property type="entry name" value="Trans_reg_C"/>
    <property type="match status" value="1"/>
</dbReference>
<sequence length="232" mass="26653">MTSKNAETILIIEDNVSLRDMTREYFEVHGFLVQVASNGQEGLVAMQHSRPDLIVLDVMMPGMNGLEFLTIFRTTHQIPVILLTARDAEADKIHGLELGADDYVTKPFSLAELLARARAHLRRQTQPVAVTWLQCGAFDLDVLARTLRVQGRPVDLTRSEFDLIHLLMRHPYRVFSRLELLEGLREEAQGVERTIDVHIRNLRVKIEEQPRQPRWLETVYGVGYRFSPDREA</sequence>
<dbReference type="SUPFAM" id="SSF52172">
    <property type="entry name" value="CheY-like"/>
    <property type="match status" value="1"/>
</dbReference>
<dbReference type="SMART" id="SM00862">
    <property type="entry name" value="Trans_reg_C"/>
    <property type="match status" value="1"/>
</dbReference>
<name>A0A918CH21_9DEIO</name>
<evidence type="ECO:0000259" key="8">
    <source>
        <dbReference type="PROSITE" id="PS50110"/>
    </source>
</evidence>
<dbReference type="PROSITE" id="PS51755">
    <property type="entry name" value="OMPR_PHOB"/>
    <property type="match status" value="1"/>
</dbReference>
<dbReference type="RefSeq" id="WP_229776307.1">
    <property type="nucleotide sequence ID" value="NZ_BMQL01000030.1"/>
</dbReference>
<dbReference type="InterPro" id="IPR016032">
    <property type="entry name" value="Sig_transdc_resp-reg_C-effctor"/>
</dbReference>
<keyword evidence="5" id="KW-0804">Transcription</keyword>
<dbReference type="GO" id="GO:0005829">
    <property type="term" value="C:cytosol"/>
    <property type="evidence" value="ECO:0007669"/>
    <property type="project" value="TreeGrafter"/>
</dbReference>
<dbReference type="InterPro" id="IPR036388">
    <property type="entry name" value="WH-like_DNA-bd_sf"/>
</dbReference>
<dbReference type="Gene3D" id="6.10.250.690">
    <property type="match status" value="1"/>
</dbReference>
<dbReference type="InterPro" id="IPR001867">
    <property type="entry name" value="OmpR/PhoB-type_DNA-bd"/>
</dbReference>